<gene>
    <name evidence="2" type="ORF">L0U89_04305</name>
</gene>
<dbReference type="InterPro" id="IPR010994">
    <property type="entry name" value="RuvA_2-like"/>
</dbReference>
<feature type="signal peptide" evidence="1">
    <location>
        <begin position="1"/>
        <end position="20"/>
    </location>
</feature>
<dbReference type="Proteomes" id="UP001201449">
    <property type="component" value="Unassembled WGS sequence"/>
</dbReference>
<sequence>MKAAVLLLICCGLIFQPLSAQTYRKGEINLENFVEELFAMQRTDADYEDLYESLLQVFLNPINLNKTSPEELGSLYILTPSQIHHFFEHQRKNGPMISLYELQAIPEFDLETIYKILPFVELEDNGNRTVPFLTRVGQTKDAYLIVRQNRVWQTRKGYTPPDTLSNGNLSSRYIGDPNNLYLRFRMQHGKDFSFGFTLDKDPGEQFLWQPKTQQYGFNFFSYHFSIYNRGNLKSLSIGDFQWQFGQGLVYGAGFSVGKGAETITTTRRSSIGLRPYTAAMEYGFFRGVSASYQLGPVLASVFASKAPRDGNIQVADEEEDNQPFISSLPTSGLQRTPTELAYRRQAKETNLGANIHWMDKSRRLQIGVNTLWTQFSQPIQKKPQLYNQFEFAGKENHVHSAYFSINLQNHLIFGETAVSQSGGKAAVIGMMSSLHRSLSLSFLWRNFERNFHSFYGNSFSEGSRPINESGVYTGIHFKPNSKFSWSLYYDYFKFPWLKYRVYSPSQGHEWLARLQYTPSKKILLFLQIREESKARNISLLPGFQSTYQLAQGSKFNYVFNLDYGIDKIWSIKTRVMGSTFAFNGQTTQGFAISQDLNADFGRCRLSSRIVLFDTQDYDNRQFIYERNVLWAFSIPALQGQGMRYYLLAQYKISPKFVIWARWGSTVFTDRETIGSGLQEIQGNTITETTIQLQYLFNR</sequence>
<evidence type="ECO:0000313" key="3">
    <source>
        <dbReference type="Proteomes" id="UP001201449"/>
    </source>
</evidence>
<name>A0ABS9BR69_9BACT</name>
<evidence type="ECO:0000256" key="1">
    <source>
        <dbReference type="SAM" id="SignalP"/>
    </source>
</evidence>
<proteinExistence type="predicted"/>
<dbReference type="SUPFAM" id="SSF47781">
    <property type="entry name" value="RuvA domain 2-like"/>
    <property type="match status" value="1"/>
</dbReference>
<accession>A0ABS9BR69</accession>
<feature type="chain" id="PRO_5047213922" evidence="1">
    <location>
        <begin position="21"/>
        <end position="698"/>
    </location>
</feature>
<comment type="caution">
    <text evidence="2">The sequence shown here is derived from an EMBL/GenBank/DDBJ whole genome shotgun (WGS) entry which is preliminary data.</text>
</comment>
<keyword evidence="3" id="KW-1185">Reference proteome</keyword>
<keyword evidence="1" id="KW-0732">Signal</keyword>
<dbReference type="RefSeq" id="WP_234860393.1">
    <property type="nucleotide sequence ID" value="NZ_JAKEVZ010000002.1"/>
</dbReference>
<reference evidence="2 3" key="1">
    <citation type="submission" date="2022-01" db="EMBL/GenBank/DDBJ databases">
        <title>Mariniradius saccharolyticus sp. nov., isolated from sediment of a river.</title>
        <authorList>
            <person name="Liu H."/>
        </authorList>
    </citation>
    <scope>NUCLEOTIDE SEQUENCE [LARGE SCALE GENOMIC DNA]</scope>
    <source>
        <strain evidence="2 3">RY-2</strain>
    </source>
</reference>
<dbReference type="EMBL" id="JAKEVZ010000002">
    <property type="protein sequence ID" value="MCF1750284.1"/>
    <property type="molecule type" value="Genomic_DNA"/>
</dbReference>
<evidence type="ECO:0000313" key="2">
    <source>
        <dbReference type="EMBL" id="MCF1750284.1"/>
    </source>
</evidence>
<organism evidence="2 3">
    <name type="scientific">Mariniradius sediminis</name>
    <dbReference type="NCBI Taxonomy" id="2909237"/>
    <lineage>
        <taxon>Bacteria</taxon>
        <taxon>Pseudomonadati</taxon>
        <taxon>Bacteroidota</taxon>
        <taxon>Cytophagia</taxon>
        <taxon>Cytophagales</taxon>
        <taxon>Cyclobacteriaceae</taxon>
        <taxon>Mariniradius</taxon>
    </lineage>
</organism>
<protein>
    <submittedName>
        <fullName evidence="2">Helix-hairpin-helix domain-containing protein</fullName>
    </submittedName>
</protein>